<evidence type="ECO:0000313" key="2">
    <source>
        <dbReference type="EMBL" id="AXG06579.1"/>
    </source>
</evidence>
<accession>A0A345E307</accession>
<reference evidence="2 3" key="1">
    <citation type="submission" date="2018-07" db="EMBL/GenBank/DDBJ databases">
        <title>Genome sequences of Haloplanus sp. CBA1113.</title>
        <authorList>
            <person name="Kim Y.B."/>
            <person name="Roh S.W."/>
        </authorList>
    </citation>
    <scope>NUCLEOTIDE SEQUENCE [LARGE SCALE GENOMIC DNA]</scope>
    <source>
        <strain evidence="2 3">CBA1113</strain>
    </source>
</reference>
<organism evidence="2 3">
    <name type="scientific">Haloplanus rubicundus</name>
    <dbReference type="NCBI Taxonomy" id="1547898"/>
    <lineage>
        <taxon>Archaea</taxon>
        <taxon>Methanobacteriati</taxon>
        <taxon>Methanobacteriota</taxon>
        <taxon>Stenosarchaea group</taxon>
        <taxon>Halobacteria</taxon>
        <taxon>Halobacteriales</taxon>
        <taxon>Haloferacaceae</taxon>
        <taxon>Haloplanus</taxon>
    </lineage>
</organism>
<dbReference type="Proteomes" id="UP000253273">
    <property type="component" value="Chromosome"/>
</dbReference>
<feature type="compositionally biased region" description="Polar residues" evidence="1">
    <location>
        <begin position="1"/>
        <end position="11"/>
    </location>
</feature>
<dbReference type="RefSeq" id="WP_114585717.1">
    <property type="nucleotide sequence ID" value="NZ_CP031150.1"/>
</dbReference>
<dbReference type="InterPro" id="IPR027417">
    <property type="entry name" value="P-loop_NTPase"/>
</dbReference>
<keyword evidence="3" id="KW-1185">Reference proteome</keyword>
<dbReference type="KEGG" id="haj:DU500_09145"/>
<dbReference type="AlphaFoldDB" id="A0A345E307"/>
<protein>
    <recommendedName>
        <fullName evidence="4">ATP-binding protein</fullName>
    </recommendedName>
</protein>
<gene>
    <name evidence="2" type="ORF">DU500_09145</name>
</gene>
<evidence type="ECO:0000256" key="1">
    <source>
        <dbReference type="SAM" id="MobiDB-lite"/>
    </source>
</evidence>
<dbReference type="GeneID" id="37283548"/>
<evidence type="ECO:0000313" key="3">
    <source>
        <dbReference type="Proteomes" id="UP000253273"/>
    </source>
</evidence>
<proteinExistence type="predicted"/>
<dbReference type="EMBL" id="CP031150">
    <property type="protein sequence ID" value="AXG06579.1"/>
    <property type="molecule type" value="Genomic_DNA"/>
</dbReference>
<feature type="region of interest" description="Disordered" evidence="1">
    <location>
        <begin position="1"/>
        <end position="21"/>
    </location>
</feature>
<name>A0A345E307_9EURY</name>
<evidence type="ECO:0008006" key="4">
    <source>
        <dbReference type="Google" id="ProtNLM"/>
    </source>
</evidence>
<sequence>MSKTKQNNGTPPTGHDWGERTVQSVTYRAPEHWETDAYEMGQRYGITDIDIEAFTRLHDGGIVYPDLVIHERSPERTETKKGTNVLIRGKKKGCGKSTLLKHLDRQFMRHNDSRIVWRGSPKRSEWLAFRKWTTLYLPANADVEARWMDEESDRPVSDVDVLEEIVRDVVYYDSVQDLLQTIGDRPEGTFNVVYPDPSFAGCEKVFEQTDTDYTDLPFTPRWEADEDNPQTQLIHWWYAFIVGRVYLGPFQDWVLTFDETGDITPSRSETKQDDQRTFDKVAAVRSALADSRRAFLTFVFATHHETQIFDEVRREFDWRIHMPDGSPNPTKDYKASIPLGFDTVPMHEDLMSGTDIGTALCYSEQGFTLFKWEDVPPEPGDEARFLQIRLSAPARRPDALAQDEDDSLDTVEFDDTVLKEWENQHYERLYVKQPGEGYVSITNQRIEEELVSPVEGLEFVDRLVEGDDALEVRMVDGDDNEIVVARIPDSSTAFKSASEVGGVGA</sequence>
<dbReference type="SUPFAM" id="SSF52540">
    <property type="entry name" value="P-loop containing nucleoside triphosphate hydrolases"/>
    <property type="match status" value="1"/>
</dbReference>
<dbReference type="OrthoDB" id="359297at2157"/>